<proteinExistence type="predicted"/>
<feature type="region of interest" description="Disordered" evidence="1">
    <location>
        <begin position="54"/>
        <end position="133"/>
    </location>
</feature>
<organism evidence="2 3">
    <name type="scientific">Solea senegalensis</name>
    <name type="common">Senegalese sole</name>
    <dbReference type="NCBI Taxonomy" id="28829"/>
    <lineage>
        <taxon>Eukaryota</taxon>
        <taxon>Metazoa</taxon>
        <taxon>Chordata</taxon>
        <taxon>Craniata</taxon>
        <taxon>Vertebrata</taxon>
        <taxon>Euteleostomi</taxon>
        <taxon>Actinopterygii</taxon>
        <taxon>Neopterygii</taxon>
        <taxon>Teleostei</taxon>
        <taxon>Neoteleostei</taxon>
        <taxon>Acanthomorphata</taxon>
        <taxon>Carangaria</taxon>
        <taxon>Pleuronectiformes</taxon>
        <taxon>Pleuronectoidei</taxon>
        <taxon>Soleidae</taxon>
        <taxon>Solea</taxon>
    </lineage>
</organism>
<gene>
    <name evidence="2" type="ORF">JOB18_039769</name>
</gene>
<feature type="compositionally biased region" description="Basic and acidic residues" evidence="1">
    <location>
        <begin position="110"/>
        <end position="124"/>
    </location>
</feature>
<sequence>MVNVNGEWAESNLDLVAFFFTTPNHDSLAKHREPQTRRTTGNWRSLLFSVGDLKVGFTTGGGGGGGAETAEALQKPPETQKQPPETQKQPSEKQKQPSEKQKQPSKKQKRPPEQPRSSEEHDPPQKPGPSLDS</sequence>
<keyword evidence="3" id="KW-1185">Reference proteome</keyword>
<name>A0AAV6QZH7_SOLSE</name>
<evidence type="ECO:0000313" key="2">
    <source>
        <dbReference type="EMBL" id="KAG7497554.1"/>
    </source>
</evidence>
<feature type="compositionally biased region" description="Gly residues" evidence="1">
    <location>
        <begin position="58"/>
        <end position="67"/>
    </location>
</feature>
<reference evidence="2 3" key="1">
    <citation type="journal article" date="2021" name="Sci. Rep.">
        <title>Chromosome anchoring in Senegalese sole (Solea senegalensis) reveals sex-associated markers and genome rearrangements in flatfish.</title>
        <authorList>
            <person name="Guerrero-Cozar I."/>
            <person name="Gomez-Garrido J."/>
            <person name="Berbel C."/>
            <person name="Martinez-Blanch J.F."/>
            <person name="Alioto T."/>
            <person name="Claros M.G."/>
            <person name="Gagnaire P.A."/>
            <person name="Manchado M."/>
        </authorList>
    </citation>
    <scope>NUCLEOTIDE SEQUENCE [LARGE SCALE GENOMIC DNA]</scope>
    <source>
        <strain evidence="2">Sse05_10M</strain>
    </source>
</reference>
<dbReference type="Proteomes" id="UP000693946">
    <property type="component" value="Linkage Group LG3"/>
</dbReference>
<accession>A0AAV6QZH7</accession>
<dbReference type="AlphaFoldDB" id="A0AAV6QZH7"/>
<dbReference type="EMBL" id="JAGKHQ010000015">
    <property type="protein sequence ID" value="KAG7497554.1"/>
    <property type="molecule type" value="Genomic_DNA"/>
</dbReference>
<evidence type="ECO:0000313" key="3">
    <source>
        <dbReference type="Proteomes" id="UP000693946"/>
    </source>
</evidence>
<feature type="compositionally biased region" description="Basic and acidic residues" evidence="1">
    <location>
        <begin position="90"/>
        <end position="102"/>
    </location>
</feature>
<feature type="compositionally biased region" description="Low complexity" evidence="1">
    <location>
        <begin position="68"/>
        <end position="89"/>
    </location>
</feature>
<protein>
    <submittedName>
        <fullName evidence="2">Uncharacterized protein</fullName>
    </submittedName>
</protein>
<comment type="caution">
    <text evidence="2">The sequence shown here is derived from an EMBL/GenBank/DDBJ whole genome shotgun (WGS) entry which is preliminary data.</text>
</comment>
<evidence type="ECO:0000256" key="1">
    <source>
        <dbReference type="SAM" id="MobiDB-lite"/>
    </source>
</evidence>